<proteinExistence type="predicted"/>
<gene>
    <name evidence="1" type="ORF">GSMUA_169470.1</name>
</gene>
<evidence type="ECO:0000313" key="1">
    <source>
        <dbReference type="EMBL" id="CAG1847152.1"/>
    </source>
</evidence>
<reference evidence="1" key="1">
    <citation type="submission" date="2021-03" db="EMBL/GenBank/DDBJ databases">
        <authorList>
            <consortium name="Genoscope - CEA"/>
            <person name="William W."/>
        </authorList>
    </citation>
    <scope>NUCLEOTIDE SEQUENCE</scope>
    <source>
        <strain evidence="1">Doubled-haploid Pahang</strain>
    </source>
</reference>
<organism evidence="2 3">
    <name type="scientific">Musa acuminata subsp. malaccensis</name>
    <name type="common">Wild banana</name>
    <name type="synonym">Musa malaccensis</name>
    <dbReference type="NCBI Taxonomy" id="214687"/>
    <lineage>
        <taxon>Eukaryota</taxon>
        <taxon>Viridiplantae</taxon>
        <taxon>Streptophyta</taxon>
        <taxon>Embryophyta</taxon>
        <taxon>Tracheophyta</taxon>
        <taxon>Spermatophyta</taxon>
        <taxon>Magnoliopsida</taxon>
        <taxon>Liliopsida</taxon>
        <taxon>Zingiberales</taxon>
        <taxon>Musaceae</taxon>
        <taxon>Musa</taxon>
    </lineage>
</organism>
<dbReference type="Proteomes" id="UP000012960">
    <property type="component" value="Unplaced"/>
</dbReference>
<reference evidence="2" key="2">
    <citation type="submission" date="2021-05" db="UniProtKB">
        <authorList>
            <consortium name="EnsemblPlants"/>
        </authorList>
    </citation>
    <scope>IDENTIFICATION</scope>
    <source>
        <strain evidence="2">subsp. malaccensis</strain>
    </source>
</reference>
<accession>A0A804JJ93</accession>
<dbReference type="AlphaFoldDB" id="A0A804JJ93"/>
<keyword evidence="3" id="KW-1185">Reference proteome</keyword>
<protein>
    <submittedName>
        <fullName evidence="1">(wild Malaysian banana) hypothetical protein</fullName>
    </submittedName>
</protein>
<sequence>MNSWIHQNISIPFTSHLRVIKVDEKITVRWALSKYNEGNEREILYRWLRAVVEAEVLKKIITLSFRCAAPTRRDRPVTREVVDRRWGIMSRTVISRIYKI</sequence>
<evidence type="ECO:0000313" key="2">
    <source>
        <dbReference type="EnsemblPlants" id="Ma06_p22670.1"/>
    </source>
</evidence>
<dbReference type="EMBL" id="HG996471">
    <property type="protein sequence ID" value="CAG1847152.1"/>
    <property type="molecule type" value="Genomic_DNA"/>
</dbReference>
<name>A0A804JJ93_MUSAM</name>
<dbReference type="EnsemblPlants" id="Ma06_t22670.1">
    <property type="protein sequence ID" value="Ma06_p22670.1"/>
    <property type="gene ID" value="Ma06_g22670"/>
</dbReference>
<evidence type="ECO:0000313" key="3">
    <source>
        <dbReference type="Proteomes" id="UP000012960"/>
    </source>
</evidence>
<dbReference type="InParanoid" id="A0A804JJ93"/>
<dbReference type="Gramene" id="Ma06_t22670.1">
    <property type="protein sequence ID" value="Ma06_p22670.1"/>
    <property type="gene ID" value="Ma06_g22670"/>
</dbReference>